<evidence type="ECO:0000256" key="1">
    <source>
        <dbReference type="ARBA" id="ARBA00022723"/>
    </source>
</evidence>
<evidence type="ECO:0000256" key="4">
    <source>
        <dbReference type="PROSITE-ProRule" id="PRU00134"/>
    </source>
</evidence>
<evidence type="ECO:0000313" key="6">
    <source>
        <dbReference type="EMBL" id="KAJ7637113.1"/>
    </source>
</evidence>
<evidence type="ECO:0000259" key="5">
    <source>
        <dbReference type="PROSITE" id="PS50865"/>
    </source>
</evidence>
<dbReference type="AlphaFoldDB" id="A0AAD7C2K3"/>
<name>A0AAD7C2K3_9AGAR</name>
<keyword evidence="2 4" id="KW-0863">Zinc-finger</keyword>
<evidence type="ECO:0000256" key="3">
    <source>
        <dbReference type="ARBA" id="ARBA00022833"/>
    </source>
</evidence>
<dbReference type="EMBL" id="JARKIF010000006">
    <property type="protein sequence ID" value="KAJ7637113.1"/>
    <property type="molecule type" value="Genomic_DNA"/>
</dbReference>
<proteinExistence type="predicted"/>
<sequence>MLSQSTAALFNKAEMLYTSGERAQAFEIYRQLIVQILEREDVTALIPSPVPDDFPQEFLAIVWRNLLASFRESQSPFTQESCPEAYSLVFSFRPSAPSRSHPQFKGVKGQRLLKAMQITASFCLGILAWEKGDRATTAKRYKEALDVAATHPTFDSVKPGLKHLDKMIAEEVQTIKDNLRMLIQNDEMTAGKGGSRKDVLPSPHIRVGEAGIEAGKTFVVATDPCGRDECTERGVGFKRCATCKKTVYCSVECQKDDWQKHKKTH</sequence>
<reference evidence="6" key="1">
    <citation type="submission" date="2023-03" db="EMBL/GenBank/DDBJ databases">
        <title>Massive genome expansion in bonnet fungi (Mycena s.s.) driven by repeated elements and novel gene families across ecological guilds.</title>
        <authorList>
            <consortium name="Lawrence Berkeley National Laboratory"/>
            <person name="Harder C.B."/>
            <person name="Miyauchi S."/>
            <person name="Viragh M."/>
            <person name="Kuo A."/>
            <person name="Thoen E."/>
            <person name="Andreopoulos B."/>
            <person name="Lu D."/>
            <person name="Skrede I."/>
            <person name="Drula E."/>
            <person name="Henrissat B."/>
            <person name="Morin E."/>
            <person name="Kohler A."/>
            <person name="Barry K."/>
            <person name="LaButti K."/>
            <person name="Morin E."/>
            <person name="Salamov A."/>
            <person name="Lipzen A."/>
            <person name="Mereny Z."/>
            <person name="Hegedus B."/>
            <person name="Baldrian P."/>
            <person name="Stursova M."/>
            <person name="Weitz H."/>
            <person name="Taylor A."/>
            <person name="Grigoriev I.V."/>
            <person name="Nagy L.G."/>
            <person name="Martin F."/>
            <person name="Kauserud H."/>
        </authorList>
    </citation>
    <scope>NUCLEOTIDE SEQUENCE</scope>
    <source>
        <strain evidence="6">9284</strain>
    </source>
</reference>
<protein>
    <recommendedName>
        <fullName evidence="5">MYND-type domain-containing protein</fullName>
    </recommendedName>
</protein>
<evidence type="ECO:0000313" key="7">
    <source>
        <dbReference type="Proteomes" id="UP001221142"/>
    </source>
</evidence>
<gene>
    <name evidence="6" type="ORF">FB45DRAFT_908277</name>
</gene>
<dbReference type="Proteomes" id="UP001221142">
    <property type="component" value="Unassembled WGS sequence"/>
</dbReference>
<keyword evidence="1" id="KW-0479">Metal-binding</keyword>
<feature type="domain" description="MYND-type" evidence="5">
    <location>
        <begin position="222"/>
        <end position="265"/>
    </location>
</feature>
<dbReference type="InterPro" id="IPR002893">
    <property type="entry name" value="Znf_MYND"/>
</dbReference>
<keyword evidence="3" id="KW-0862">Zinc</keyword>
<dbReference type="GO" id="GO:0008270">
    <property type="term" value="F:zinc ion binding"/>
    <property type="evidence" value="ECO:0007669"/>
    <property type="project" value="UniProtKB-KW"/>
</dbReference>
<comment type="caution">
    <text evidence="6">The sequence shown here is derived from an EMBL/GenBank/DDBJ whole genome shotgun (WGS) entry which is preliminary data.</text>
</comment>
<dbReference type="Gene3D" id="6.10.140.2220">
    <property type="match status" value="1"/>
</dbReference>
<dbReference type="PROSITE" id="PS50865">
    <property type="entry name" value="ZF_MYND_2"/>
    <property type="match status" value="1"/>
</dbReference>
<accession>A0AAD7C2K3</accession>
<organism evidence="6 7">
    <name type="scientific">Roridomyces roridus</name>
    <dbReference type="NCBI Taxonomy" id="1738132"/>
    <lineage>
        <taxon>Eukaryota</taxon>
        <taxon>Fungi</taxon>
        <taxon>Dikarya</taxon>
        <taxon>Basidiomycota</taxon>
        <taxon>Agaricomycotina</taxon>
        <taxon>Agaricomycetes</taxon>
        <taxon>Agaricomycetidae</taxon>
        <taxon>Agaricales</taxon>
        <taxon>Marasmiineae</taxon>
        <taxon>Mycenaceae</taxon>
        <taxon>Roridomyces</taxon>
    </lineage>
</organism>
<evidence type="ECO:0000256" key="2">
    <source>
        <dbReference type="ARBA" id="ARBA00022771"/>
    </source>
</evidence>
<dbReference type="Pfam" id="PF01753">
    <property type="entry name" value="zf-MYND"/>
    <property type="match status" value="1"/>
</dbReference>
<dbReference type="SUPFAM" id="SSF144232">
    <property type="entry name" value="HIT/MYND zinc finger-like"/>
    <property type="match status" value="1"/>
</dbReference>
<keyword evidence="7" id="KW-1185">Reference proteome</keyword>